<keyword evidence="2" id="KW-0503">Monooxygenase</keyword>
<accession>A0A401QQU4</accession>
<dbReference type="SUPFAM" id="SSF51905">
    <property type="entry name" value="FAD/NAD(P)-binding domain"/>
    <property type="match status" value="1"/>
</dbReference>
<dbReference type="EMBL" id="BHXC01000002">
    <property type="protein sequence ID" value="GCB87761.1"/>
    <property type="molecule type" value="Genomic_DNA"/>
</dbReference>
<dbReference type="GO" id="GO:0071949">
    <property type="term" value="F:FAD binding"/>
    <property type="evidence" value="ECO:0007669"/>
    <property type="project" value="InterPro"/>
</dbReference>
<dbReference type="AlphaFoldDB" id="A0A401QQU4"/>
<evidence type="ECO:0000313" key="4">
    <source>
        <dbReference type="EMBL" id="GCB87761.1"/>
    </source>
</evidence>
<keyword evidence="1" id="KW-0560">Oxidoreductase</keyword>
<proteinExistence type="predicted"/>
<protein>
    <submittedName>
        <fullName evidence="4">FAD-dependent oxidoreductase</fullName>
    </submittedName>
</protein>
<dbReference type="Gene3D" id="3.50.50.60">
    <property type="entry name" value="FAD/NAD(P)-binding domain"/>
    <property type="match status" value="1"/>
</dbReference>
<dbReference type="Proteomes" id="UP000288351">
    <property type="component" value="Unassembled WGS sequence"/>
</dbReference>
<comment type="caution">
    <text evidence="4">The sequence shown here is derived from an EMBL/GenBank/DDBJ whole genome shotgun (WGS) entry which is preliminary data.</text>
</comment>
<organism evidence="4 5">
    <name type="scientific">Streptomyces noursei</name>
    <name type="common">Streptomyces albulus</name>
    <dbReference type="NCBI Taxonomy" id="1971"/>
    <lineage>
        <taxon>Bacteria</taxon>
        <taxon>Bacillati</taxon>
        <taxon>Actinomycetota</taxon>
        <taxon>Actinomycetes</taxon>
        <taxon>Kitasatosporales</taxon>
        <taxon>Streptomycetaceae</taxon>
        <taxon>Streptomyces</taxon>
    </lineage>
</organism>
<evidence type="ECO:0000259" key="3">
    <source>
        <dbReference type="Pfam" id="PF01494"/>
    </source>
</evidence>
<dbReference type="PRINTS" id="PR00420">
    <property type="entry name" value="RNGMNOXGNASE"/>
</dbReference>
<evidence type="ECO:0000256" key="2">
    <source>
        <dbReference type="ARBA" id="ARBA00023033"/>
    </source>
</evidence>
<name>A0A401QQU4_STRNR</name>
<evidence type="ECO:0000313" key="5">
    <source>
        <dbReference type="Proteomes" id="UP000288351"/>
    </source>
</evidence>
<dbReference type="PANTHER" id="PTHR13789">
    <property type="entry name" value="MONOOXYGENASE"/>
    <property type="match status" value="1"/>
</dbReference>
<reference evidence="4 5" key="1">
    <citation type="journal article" date="2019" name="Microbiol. Resour. Announc.">
        <title>Draft Genome Sequence of the Most Traditional epsilon-Poly-l-Lysine Producer, Streptomyces albulus NBRC14147.</title>
        <authorList>
            <person name="Yamanaka K."/>
            <person name="Hamano Y."/>
        </authorList>
    </citation>
    <scope>NUCLEOTIDE SEQUENCE [LARGE SCALE GENOMIC DNA]</scope>
    <source>
        <strain evidence="4 5">NBRC 14147</strain>
    </source>
</reference>
<gene>
    <name evidence="4" type="ORF">SALB_00430</name>
</gene>
<dbReference type="PANTHER" id="PTHR13789:SF309">
    <property type="entry name" value="PUTATIVE (AFU_ORTHOLOGUE AFUA_6G14510)-RELATED"/>
    <property type="match status" value="1"/>
</dbReference>
<dbReference type="GO" id="GO:0004497">
    <property type="term" value="F:monooxygenase activity"/>
    <property type="evidence" value="ECO:0007669"/>
    <property type="project" value="UniProtKB-KW"/>
</dbReference>
<evidence type="ECO:0000256" key="1">
    <source>
        <dbReference type="ARBA" id="ARBA00023002"/>
    </source>
</evidence>
<sequence>MRDNGDRGGHGGGIRTALVIGGGVAGPVVALALRKAGFTATVHEAYRTAADGIGAWLGLAPNGLAALATVGADAAVRAAGQPVPGVVMADGAGRQLTRFDGFPELPATMTMPRDRLFRALTDHAVAEGVRFAYGKRLVGAEETADGVTARFADGTTATADLLIGADGIRSTVRTLIDPAAPAPEYGGVLSFGGFAAADSGVEADVEVAPGTMYFAFGRAFMGYWRGPDGRLIWFAGLPTDNPPSQQELARVPAAEWLDRLRALYAGHVPGERLLRHTAPDALMVVGRMERMPSVPHWHRGRMVLVGDAVHAPSSSSGQGASLAIESAVELARCLRDRPTYGEAFAAYEALRRPRVEAIGQSAAAVNEVKAGKSAAPVPAFPAPEEMFRALHFHRIDWAATVPA</sequence>
<dbReference type="InterPro" id="IPR050493">
    <property type="entry name" value="FAD-dep_Monooxygenase_BioMet"/>
</dbReference>
<dbReference type="Pfam" id="PF01494">
    <property type="entry name" value="FAD_binding_3"/>
    <property type="match status" value="1"/>
</dbReference>
<dbReference type="InterPro" id="IPR036188">
    <property type="entry name" value="FAD/NAD-bd_sf"/>
</dbReference>
<feature type="domain" description="FAD-binding" evidence="3">
    <location>
        <begin position="17"/>
        <end position="358"/>
    </location>
</feature>
<dbReference type="InterPro" id="IPR002938">
    <property type="entry name" value="FAD-bd"/>
</dbReference>